<keyword evidence="3 5" id="KW-1133">Transmembrane helix</keyword>
<dbReference type="AlphaFoldDB" id="A0A1W1VK54"/>
<dbReference type="InterPro" id="IPR050083">
    <property type="entry name" value="HtpX_protease"/>
</dbReference>
<name>A0A1W1VK54_DESTI</name>
<dbReference type="GO" id="GO:0046872">
    <property type="term" value="F:metal ion binding"/>
    <property type="evidence" value="ECO:0007669"/>
    <property type="project" value="UniProtKB-KW"/>
</dbReference>
<evidence type="ECO:0000256" key="1">
    <source>
        <dbReference type="ARBA" id="ARBA00004141"/>
    </source>
</evidence>
<evidence type="ECO:0000313" key="7">
    <source>
        <dbReference type="EMBL" id="SMB93696.1"/>
    </source>
</evidence>
<protein>
    <submittedName>
        <fullName evidence="7">Peptidase family M48</fullName>
    </submittedName>
</protein>
<organism evidence="7 8">
    <name type="scientific">Desulfonispora thiosulfatigenes DSM 11270</name>
    <dbReference type="NCBI Taxonomy" id="656914"/>
    <lineage>
        <taxon>Bacteria</taxon>
        <taxon>Bacillati</taxon>
        <taxon>Bacillota</taxon>
        <taxon>Clostridia</taxon>
        <taxon>Eubacteriales</taxon>
        <taxon>Peptococcaceae</taxon>
        <taxon>Desulfonispora</taxon>
    </lineage>
</organism>
<dbReference type="CDD" id="cd07325">
    <property type="entry name" value="M48_Ste24p_like"/>
    <property type="match status" value="1"/>
</dbReference>
<feature type="transmembrane region" description="Helical" evidence="5">
    <location>
        <begin position="20"/>
        <end position="53"/>
    </location>
</feature>
<proteinExistence type="predicted"/>
<dbReference type="Gene3D" id="3.30.2010.10">
    <property type="entry name" value="Metalloproteases ('zincins'), catalytic domain"/>
    <property type="match status" value="1"/>
</dbReference>
<feature type="transmembrane region" description="Helical" evidence="5">
    <location>
        <begin position="165"/>
        <end position="183"/>
    </location>
</feature>
<dbReference type="GO" id="GO:0006508">
    <property type="term" value="P:proteolysis"/>
    <property type="evidence" value="ECO:0007669"/>
    <property type="project" value="UniProtKB-KW"/>
</dbReference>
<gene>
    <name evidence="7" type="ORF">SAMN00017405_0078</name>
</gene>
<dbReference type="PANTHER" id="PTHR43221:SF1">
    <property type="entry name" value="PROTEASE HTPX"/>
    <property type="match status" value="1"/>
</dbReference>
<comment type="subcellular location">
    <subcellularLocation>
        <location evidence="1">Membrane</location>
        <topology evidence="1">Multi-pass membrane protein</topology>
    </subcellularLocation>
</comment>
<feature type="transmembrane region" description="Helical" evidence="5">
    <location>
        <begin position="204"/>
        <end position="232"/>
    </location>
</feature>
<evidence type="ECO:0000256" key="5">
    <source>
        <dbReference type="SAM" id="Phobius"/>
    </source>
</evidence>
<keyword evidence="2 5" id="KW-0812">Transmembrane</keyword>
<keyword evidence="4 5" id="KW-0472">Membrane</keyword>
<dbReference type="InterPro" id="IPR010432">
    <property type="entry name" value="RDD"/>
</dbReference>
<dbReference type="GO" id="GO:0004222">
    <property type="term" value="F:metalloendopeptidase activity"/>
    <property type="evidence" value="ECO:0007669"/>
    <property type="project" value="InterPro"/>
</dbReference>
<dbReference type="PANTHER" id="PTHR43221">
    <property type="entry name" value="PROTEASE HTPX"/>
    <property type="match status" value="1"/>
</dbReference>
<keyword evidence="8" id="KW-1185">Reference proteome</keyword>
<evidence type="ECO:0000313" key="8">
    <source>
        <dbReference type="Proteomes" id="UP000192731"/>
    </source>
</evidence>
<dbReference type="Pfam" id="PF06271">
    <property type="entry name" value="RDD"/>
    <property type="match status" value="1"/>
</dbReference>
<reference evidence="7 8" key="1">
    <citation type="submission" date="2017-04" db="EMBL/GenBank/DDBJ databases">
        <authorList>
            <person name="Afonso C.L."/>
            <person name="Miller P.J."/>
            <person name="Scott M.A."/>
            <person name="Spackman E."/>
            <person name="Goraichik I."/>
            <person name="Dimitrov K.M."/>
            <person name="Suarez D.L."/>
            <person name="Swayne D.E."/>
        </authorList>
    </citation>
    <scope>NUCLEOTIDE SEQUENCE [LARGE SCALE GENOMIC DNA]</scope>
    <source>
        <strain evidence="7 8">DSM 11270</strain>
    </source>
</reference>
<dbReference type="STRING" id="656914.SAMN00017405_0078"/>
<evidence type="ECO:0000256" key="4">
    <source>
        <dbReference type="ARBA" id="ARBA00023136"/>
    </source>
</evidence>
<sequence>MDNQDLSCRELVHRKERIFFILAIVVSIITYLSLIFSVIGIIFLSIGILFSLFLHALMLGSIRSNGVRLSPQQFPQIYSKVAELCKTMDIPIMPDIYVLESSGILNAFATRFFGRNMVVLYSTIFELIESGEEDELSFIIAHELAHIKRIQEIILFMGDDATNGLSLLYSLLLPIYWYGYTIGKRMFSIRIVKLNGEKIGIETMLMRILVASLIYIVTLGIGLIVSAFMMGFRKDKRAIHDLIAGTYVTYEKP</sequence>
<evidence type="ECO:0000256" key="2">
    <source>
        <dbReference type="ARBA" id="ARBA00022692"/>
    </source>
</evidence>
<evidence type="ECO:0000256" key="3">
    <source>
        <dbReference type="ARBA" id="ARBA00022989"/>
    </source>
</evidence>
<dbReference type="GO" id="GO:0005886">
    <property type="term" value="C:plasma membrane"/>
    <property type="evidence" value="ECO:0007669"/>
    <property type="project" value="UniProtKB-SubCell"/>
</dbReference>
<accession>A0A1W1VK54</accession>
<dbReference type="EMBL" id="FWWT01000022">
    <property type="protein sequence ID" value="SMB93696.1"/>
    <property type="molecule type" value="Genomic_DNA"/>
</dbReference>
<evidence type="ECO:0000259" key="6">
    <source>
        <dbReference type="Pfam" id="PF06271"/>
    </source>
</evidence>
<feature type="domain" description="RDD" evidence="6">
    <location>
        <begin position="163"/>
        <end position="245"/>
    </location>
</feature>
<dbReference type="Proteomes" id="UP000192731">
    <property type="component" value="Unassembled WGS sequence"/>
</dbReference>
<dbReference type="RefSeq" id="WP_200805905.1">
    <property type="nucleotide sequence ID" value="NZ_FWWT01000022.1"/>
</dbReference>